<dbReference type="WBParaSite" id="BTMF_0000176001-mRNA-1">
    <property type="protein sequence ID" value="BTMF_0000176001-mRNA-1"/>
    <property type="gene ID" value="BTMF_0000176001"/>
</dbReference>
<dbReference type="AlphaFoldDB" id="A0A0R3Q609"/>
<evidence type="ECO:0000313" key="3">
    <source>
        <dbReference type="WBParaSite" id="BTMF_0000176001-mRNA-1"/>
    </source>
</evidence>
<accession>A0A0R3Q609</accession>
<keyword evidence="2" id="KW-1185">Reference proteome</keyword>
<protein>
    <submittedName>
        <fullName evidence="1 3">Uncharacterized protein</fullName>
    </submittedName>
</protein>
<dbReference type="EMBL" id="UZAG01000733">
    <property type="protein sequence ID" value="VDO09400.1"/>
    <property type="molecule type" value="Genomic_DNA"/>
</dbReference>
<dbReference type="Proteomes" id="UP000280834">
    <property type="component" value="Unassembled WGS sequence"/>
</dbReference>
<evidence type="ECO:0000313" key="2">
    <source>
        <dbReference type="Proteomes" id="UP000280834"/>
    </source>
</evidence>
<proteinExistence type="predicted"/>
<reference evidence="3" key="1">
    <citation type="submission" date="2017-02" db="UniProtKB">
        <authorList>
            <consortium name="WormBaseParasite"/>
        </authorList>
    </citation>
    <scope>IDENTIFICATION</scope>
</reference>
<sequence length="35" mass="3949">MLTHKVGYPAKVGSVDCQDRESRENIRCWTIAGNL</sequence>
<name>A0A0R3Q609_9BILA</name>
<gene>
    <name evidence="1" type="ORF">BTMF_LOCUS1088</name>
</gene>
<reference evidence="1 2" key="2">
    <citation type="submission" date="2018-11" db="EMBL/GenBank/DDBJ databases">
        <authorList>
            <consortium name="Pathogen Informatics"/>
        </authorList>
    </citation>
    <scope>NUCLEOTIDE SEQUENCE [LARGE SCALE GENOMIC DNA]</scope>
</reference>
<organism evidence="3">
    <name type="scientific">Brugia timori</name>
    <dbReference type="NCBI Taxonomy" id="42155"/>
    <lineage>
        <taxon>Eukaryota</taxon>
        <taxon>Metazoa</taxon>
        <taxon>Ecdysozoa</taxon>
        <taxon>Nematoda</taxon>
        <taxon>Chromadorea</taxon>
        <taxon>Rhabditida</taxon>
        <taxon>Spirurina</taxon>
        <taxon>Spiruromorpha</taxon>
        <taxon>Filarioidea</taxon>
        <taxon>Onchocercidae</taxon>
        <taxon>Brugia</taxon>
    </lineage>
</organism>
<evidence type="ECO:0000313" key="1">
    <source>
        <dbReference type="EMBL" id="VDO09400.1"/>
    </source>
</evidence>